<feature type="signal peptide" evidence="2">
    <location>
        <begin position="1"/>
        <end position="22"/>
    </location>
</feature>
<dbReference type="PROSITE" id="PS51257">
    <property type="entry name" value="PROKAR_LIPOPROTEIN"/>
    <property type="match status" value="1"/>
</dbReference>
<dbReference type="GeneID" id="94424873"/>
<feature type="region of interest" description="Disordered" evidence="1">
    <location>
        <begin position="136"/>
        <end position="155"/>
    </location>
</feature>
<feature type="region of interest" description="Disordered" evidence="1">
    <location>
        <begin position="57"/>
        <end position="102"/>
    </location>
</feature>
<feature type="compositionally biased region" description="Acidic residues" evidence="1">
    <location>
        <begin position="57"/>
        <end position="83"/>
    </location>
</feature>
<dbReference type="VEuPathDB" id="ToxoDB:CSUI_001456"/>
<sequence length="155" mass="17024">MAGTPWRLCILAVVAFLAITAAGCFVYGLNVERADTVLDETGVTSFTQTDAEAYADELDKEDEDINHDEELSDEEDTDVDQEDNAAGSDMSFLEDDDAEADQDIDLDSLDDEQASEVADSLQGEEKAAFLQMWNEHKERVDKDGPADPYGAFSEI</sequence>
<dbReference type="Proteomes" id="UP000221165">
    <property type="component" value="Unassembled WGS sequence"/>
</dbReference>
<feature type="chain" id="PRO_5012361075" evidence="2">
    <location>
        <begin position="23"/>
        <end position="155"/>
    </location>
</feature>
<keyword evidence="3" id="KW-0472">Membrane</keyword>
<evidence type="ECO:0000256" key="1">
    <source>
        <dbReference type="SAM" id="MobiDB-lite"/>
    </source>
</evidence>
<accession>A0A2C6LCV8</accession>
<dbReference type="AlphaFoldDB" id="A0A2C6LCV8"/>
<keyword evidence="4" id="KW-1185">Reference proteome</keyword>
<name>A0A2C6LCV8_9APIC</name>
<gene>
    <name evidence="3" type="ORF">CSUI_001456</name>
</gene>
<dbReference type="RefSeq" id="XP_067926358.1">
    <property type="nucleotide sequence ID" value="XM_068061662.1"/>
</dbReference>
<proteinExistence type="predicted"/>
<keyword evidence="2" id="KW-0732">Signal</keyword>
<dbReference type="EMBL" id="MIGC01000578">
    <property type="protein sequence ID" value="PHJ24686.1"/>
    <property type="molecule type" value="Genomic_DNA"/>
</dbReference>
<reference evidence="3 4" key="1">
    <citation type="journal article" date="2017" name="Int. J. Parasitol.">
        <title>The genome of the protozoan parasite Cystoisospora suis and a reverse vaccinology approach to identify vaccine candidates.</title>
        <authorList>
            <person name="Palmieri N."/>
            <person name="Shrestha A."/>
            <person name="Ruttkowski B."/>
            <person name="Beck T."/>
            <person name="Vogl C."/>
            <person name="Tomley F."/>
            <person name="Blake D.P."/>
            <person name="Joachim A."/>
        </authorList>
    </citation>
    <scope>NUCLEOTIDE SEQUENCE [LARGE SCALE GENOMIC DNA]</scope>
    <source>
        <strain evidence="3 4">Wien I</strain>
    </source>
</reference>
<evidence type="ECO:0000313" key="3">
    <source>
        <dbReference type="EMBL" id="PHJ24686.1"/>
    </source>
</evidence>
<evidence type="ECO:0000313" key="4">
    <source>
        <dbReference type="Proteomes" id="UP000221165"/>
    </source>
</evidence>
<feature type="compositionally biased region" description="Acidic residues" evidence="1">
    <location>
        <begin position="92"/>
        <end position="102"/>
    </location>
</feature>
<feature type="compositionally biased region" description="Basic and acidic residues" evidence="1">
    <location>
        <begin position="136"/>
        <end position="145"/>
    </location>
</feature>
<keyword evidence="3" id="KW-0812">Transmembrane</keyword>
<comment type="caution">
    <text evidence="3">The sequence shown here is derived from an EMBL/GenBank/DDBJ whole genome shotgun (WGS) entry which is preliminary data.</text>
</comment>
<evidence type="ECO:0000256" key="2">
    <source>
        <dbReference type="SAM" id="SignalP"/>
    </source>
</evidence>
<dbReference type="OrthoDB" id="333520at2759"/>
<protein>
    <submittedName>
        <fullName evidence="3">Transmembrane protein</fullName>
    </submittedName>
</protein>
<organism evidence="3 4">
    <name type="scientific">Cystoisospora suis</name>
    <dbReference type="NCBI Taxonomy" id="483139"/>
    <lineage>
        <taxon>Eukaryota</taxon>
        <taxon>Sar</taxon>
        <taxon>Alveolata</taxon>
        <taxon>Apicomplexa</taxon>
        <taxon>Conoidasida</taxon>
        <taxon>Coccidia</taxon>
        <taxon>Eucoccidiorida</taxon>
        <taxon>Eimeriorina</taxon>
        <taxon>Sarcocystidae</taxon>
        <taxon>Cystoisospora</taxon>
    </lineage>
</organism>